<comment type="caution">
    <text evidence="1">The sequence shown here is derived from an EMBL/GenBank/DDBJ whole genome shotgun (WGS) entry which is preliminary data.</text>
</comment>
<evidence type="ECO:0000313" key="1">
    <source>
        <dbReference type="EMBL" id="CAG4938365.1"/>
    </source>
</evidence>
<keyword evidence="2" id="KW-1185">Reference proteome</keyword>
<dbReference type="OrthoDB" id="69177at2759"/>
<sequence length="84" mass="9943">MPCPDVYWVPWMSMRFCSEWIAIMEAFGQWSNRSNNDKRLESGYDAVPIRDIHMIQLGLERQWLHILKEVRPSSTGDGLHWLLP</sequence>
<dbReference type="Proteomes" id="UP000691718">
    <property type="component" value="Unassembled WGS sequence"/>
</dbReference>
<dbReference type="AlphaFoldDB" id="A0A8S3W3J2"/>
<gene>
    <name evidence="1" type="ORF">PAPOLLO_LOCUS1618</name>
</gene>
<evidence type="ECO:0000313" key="2">
    <source>
        <dbReference type="Proteomes" id="UP000691718"/>
    </source>
</evidence>
<dbReference type="PANTHER" id="PTHR10730:SF45">
    <property type="entry name" value="PROCOLLAGEN-LYSINE,2-OXOGLUTARATE 5-DIOXYGENASE"/>
    <property type="match status" value="1"/>
</dbReference>
<dbReference type="EMBL" id="CAJQZP010000092">
    <property type="protein sequence ID" value="CAG4938365.1"/>
    <property type="molecule type" value="Genomic_DNA"/>
</dbReference>
<reference evidence="1" key="1">
    <citation type="submission" date="2021-04" db="EMBL/GenBank/DDBJ databases">
        <authorList>
            <person name="Tunstrom K."/>
        </authorList>
    </citation>
    <scope>NUCLEOTIDE SEQUENCE</scope>
</reference>
<dbReference type="GO" id="GO:0005783">
    <property type="term" value="C:endoplasmic reticulum"/>
    <property type="evidence" value="ECO:0007669"/>
    <property type="project" value="TreeGrafter"/>
</dbReference>
<accession>A0A8S3W3J2</accession>
<dbReference type="GO" id="GO:0008475">
    <property type="term" value="F:procollagen-lysine 5-dioxygenase activity"/>
    <property type="evidence" value="ECO:0007669"/>
    <property type="project" value="TreeGrafter"/>
</dbReference>
<dbReference type="InterPro" id="IPR050757">
    <property type="entry name" value="Collagen_mod_GT25"/>
</dbReference>
<protein>
    <submittedName>
        <fullName evidence="1">(apollo) hypothetical protein</fullName>
    </submittedName>
</protein>
<dbReference type="PANTHER" id="PTHR10730">
    <property type="entry name" value="PROCOLLAGEN-LYSINE,2-OXOGLUTARATE 5-DIOXYGENASE/GLYCOSYLTRANSFERASE 25 FAMILY MEMBER"/>
    <property type="match status" value="1"/>
</dbReference>
<name>A0A8S3W3J2_PARAO</name>
<proteinExistence type="predicted"/>
<organism evidence="1 2">
    <name type="scientific">Parnassius apollo</name>
    <name type="common">Apollo butterfly</name>
    <name type="synonym">Papilio apollo</name>
    <dbReference type="NCBI Taxonomy" id="110799"/>
    <lineage>
        <taxon>Eukaryota</taxon>
        <taxon>Metazoa</taxon>
        <taxon>Ecdysozoa</taxon>
        <taxon>Arthropoda</taxon>
        <taxon>Hexapoda</taxon>
        <taxon>Insecta</taxon>
        <taxon>Pterygota</taxon>
        <taxon>Neoptera</taxon>
        <taxon>Endopterygota</taxon>
        <taxon>Lepidoptera</taxon>
        <taxon>Glossata</taxon>
        <taxon>Ditrysia</taxon>
        <taxon>Papilionoidea</taxon>
        <taxon>Papilionidae</taxon>
        <taxon>Parnassiinae</taxon>
        <taxon>Parnassini</taxon>
        <taxon>Parnassius</taxon>
        <taxon>Parnassius</taxon>
    </lineage>
</organism>